<dbReference type="AlphaFoldDB" id="A0A5E7S6C4"/>
<name>A0A5E7S6C4_PSEFL</name>
<proteinExistence type="predicted"/>
<reference evidence="1 2" key="1">
    <citation type="submission" date="2019-09" db="EMBL/GenBank/DDBJ databases">
        <authorList>
            <person name="Chandra G."/>
            <person name="Truman W A."/>
        </authorList>
    </citation>
    <scope>NUCLEOTIDE SEQUENCE [LARGE SCALE GENOMIC DNA]</scope>
    <source>
        <strain evidence="1">PS918</strain>
    </source>
</reference>
<protein>
    <submittedName>
        <fullName evidence="1">Uncharacterized protein</fullName>
    </submittedName>
</protein>
<gene>
    <name evidence="1" type="ORF">PS918_02410</name>
</gene>
<organism evidence="1 2">
    <name type="scientific">Pseudomonas fluorescens</name>
    <dbReference type="NCBI Taxonomy" id="294"/>
    <lineage>
        <taxon>Bacteria</taxon>
        <taxon>Pseudomonadati</taxon>
        <taxon>Pseudomonadota</taxon>
        <taxon>Gammaproteobacteria</taxon>
        <taxon>Pseudomonadales</taxon>
        <taxon>Pseudomonadaceae</taxon>
        <taxon>Pseudomonas</taxon>
    </lineage>
</organism>
<accession>A0A5E7S6C4</accession>
<dbReference type="Proteomes" id="UP000326611">
    <property type="component" value="Unassembled WGS sequence"/>
</dbReference>
<dbReference type="EMBL" id="CABVIY010000003">
    <property type="protein sequence ID" value="VVP82232.1"/>
    <property type="molecule type" value="Genomic_DNA"/>
</dbReference>
<evidence type="ECO:0000313" key="2">
    <source>
        <dbReference type="Proteomes" id="UP000326611"/>
    </source>
</evidence>
<evidence type="ECO:0000313" key="1">
    <source>
        <dbReference type="EMBL" id="VVP82232.1"/>
    </source>
</evidence>
<sequence length="38" mass="4195">MELSNWVERRSAGVTTTGCRLERSVHVKNLEPLLGALA</sequence>